<dbReference type="AlphaFoldDB" id="A0A9X1U0K7"/>
<dbReference type="EMBL" id="JAIRBA010000014">
    <property type="protein sequence ID" value="MCG2419089.1"/>
    <property type="molecule type" value="Genomic_DNA"/>
</dbReference>
<proteinExistence type="predicted"/>
<name>A0A9X1U0K7_9FLAO</name>
<dbReference type="Proteomes" id="UP001139461">
    <property type="component" value="Unassembled WGS sequence"/>
</dbReference>
<dbReference type="PANTHER" id="PTHR42834:SF1">
    <property type="entry name" value="ENDONUCLEASE_EXONUCLEASE_PHOSPHATASE FAMILY PROTEIN (AFU_ORTHOLOGUE AFUA_3G09210)"/>
    <property type="match status" value="1"/>
</dbReference>
<dbReference type="PANTHER" id="PTHR42834">
    <property type="entry name" value="ENDONUCLEASE/EXONUCLEASE/PHOSPHATASE FAMILY PROTEIN (AFU_ORTHOLOGUE AFUA_3G09210)"/>
    <property type="match status" value="1"/>
</dbReference>
<evidence type="ECO:0008006" key="3">
    <source>
        <dbReference type="Google" id="ProtNLM"/>
    </source>
</evidence>
<reference evidence="1" key="1">
    <citation type="submission" date="2021-09" db="EMBL/GenBank/DDBJ databases">
        <title>Genome of Aequorivita sp. strain F47161.</title>
        <authorList>
            <person name="Wang Y."/>
        </authorList>
    </citation>
    <scope>NUCLEOTIDE SEQUENCE</scope>
    <source>
        <strain evidence="1">F47161</strain>
    </source>
</reference>
<comment type="caution">
    <text evidence="1">The sequence shown here is derived from an EMBL/GenBank/DDBJ whole genome shotgun (WGS) entry which is preliminary data.</text>
</comment>
<sequence>MKRIFLFFGAAFIATNIYCQVGIGTTTPTPASMLEISSTSDGGVTYGGFMPPRVPNIAARDAINAGYADYGLTIFLLNYANNEGCLQVWNGESWESIHCVTLASPVAWINEFHYDNNGTDQGEFIEIAGPAGLDLATYSIELYNGVNGKVYGITNLTGVIPDQSNGIGTVVFSYPRDGIQNGAPDGIALVDAGELLYFISYEGSFTAIDGTANGRTSIDILVNETASTPIGESLQLIGTGNEYNDFTWSGPSAESPGNINSGQTIN</sequence>
<dbReference type="RefSeq" id="WP_237602878.1">
    <property type="nucleotide sequence ID" value="NZ_JAIRBA010000014.1"/>
</dbReference>
<evidence type="ECO:0000313" key="2">
    <source>
        <dbReference type="Proteomes" id="UP001139461"/>
    </source>
</evidence>
<organism evidence="1 2">
    <name type="scientific">Aequorivita vitellina</name>
    <dbReference type="NCBI Taxonomy" id="2874475"/>
    <lineage>
        <taxon>Bacteria</taxon>
        <taxon>Pseudomonadati</taxon>
        <taxon>Bacteroidota</taxon>
        <taxon>Flavobacteriia</taxon>
        <taxon>Flavobacteriales</taxon>
        <taxon>Flavobacteriaceae</taxon>
        <taxon>Aequorivita</taxon>
    </lineage>
</organism>
<keyword evidence="2" id="KW-1185">Reference proteome</keyword>
<protein>
    <recommendedName>
        <fullName evidence="3">Lamin Tail Domain</fullName>
    </recommendedName>
</protein>
<accession>A0A9X1U0K7</accession>
<gene>
    <name evidence="1" type="ORF">K8089_08640</name>
</gene>
<evidence type="ECO:0000313" key="1">
    <source>
        <dbReference type="EMBL" id="MCG2419089.1"/>
    </source>
</evidence>